<keyword evidence="2" id="KW-0282">Flagellum</keyword>
<evidence type="ECO:0000313" key="3">
    <source>
        <dbReference type="Proteomes" id="UP000192486"/>
    </source>
</evidence>
<dbReference type="InterPro" id="IPR005186">
    <property type="entry name" value="FlaG"/>
</dbReference>
<feature type="region of interest" description="Disordered" evidence="1">
    <location>
        <begin position="1"/>
        <end position="56"/>
    </location>
</feature>
<organism evidence="2 3">
    <name type="scientific">Sporosarcina ureae</name>
    <dbReference type="NCBI Taxonomy" id="1571"/>
    <lineage>
        <taxon>Bacteria</taxon>
        <taxon>Bacillati</taxon>
        <taxon>Bacillota</taxon>
        <taxon>Bacilli</taxon>
        <taxon>Bacillales</taxon>
        <taxon>Caryophanaceae</taxon>
        <taxon>Sporosarcina</taxon>
    </lineage>
</organism>
<keyword evidence="2" id="KW-0969">Cilium</keyword>
<gene>
    <name evidence="2" type="ORF">SporoS204_13680</name>
</gene>
<evidence type="ECO:0000256" key="1">
    <source>
        <dbReference type="SAM" id="MobiDB-lite"/>
    </source>
</evidence>
<dbReference type="RefSeq" id="WP_029052512.1">
    <property type="nucleotide sequence ID" value="NZ_CP015108.1"/>
</dbReference>
<sequence length="124" mass="14056">MISRIGDGPATQPVQTSYESGSVENKREVSNTQPIGQPTQQTTPERKAELSKSETKELTDGMNKFLESANVQLRFKFHEQLNEYYVTIVDPDTEEVVREIPPKKLLDIHAAMKDFIGLLIDHKI</sequence>
<protein>
    <submittedName>
        <fullName evidence="2">Flagellar biosynthesis protein FlaG</fullName>
    </submittedName>
</protein>
<keyword evidence="2" id="KW-0966">Cell projection</keyword>
<dbReference type="Proteomes" id="UP000192486">
    <property type="component" value="Chromosome"/>
</dbReference>
<feature type="compositionally biased region" description="Polar residues" evidence="1">
    <location>
        <begin position="12"/>
        <end position="23"/>
    </location>
</feature>
<dbReference type="EMBL" id="CP015108">
    <property type="protein sequence ID" value="ARF15109.1"/>
    <property type="molecule type" value="Genomic_DNA"/>
</dbReference>
<feature type="compositionally biased region" description="Basic and acidic residues" evidence="1">
    <location>
        <begin position="44"/>
        <end position="56"/>
    </location>
</feature>
<accession>A0ABM6JXY6</accession>
<dbReference type="PANTHER" id="PTHR37166:SF1">
    <property type="entry name" value="PROTEIN FLAG"/>
    <property type="match status" value="1"/>
</dbReference>
<dbReference type="Gene3D" id="3.30.160.170">
    <property type="entry name" value="FlaG-like"/>
    <property type="match status" value="1"/>
</dbReference>
<reference evidence="2 3" key="1">
    <citation type="submission" date="2016-04" db="EMBL/GenBank/DDBJ databases">
        <title>Comparative Genomics and Epigenetics of Sporosarcina ureae.</title>
        <authorList>
            <person name="Oliver A.S."/>
            <person name="Cooper K.K."/>
        </authorList>
    </citation>
    <scope>NUCLEOTIDE SEQUENCE [LARGE SCALE GENOMIC DNA]</scope>
    <source>
        <strain evidence="2 3">S204</strain>
    </source>
</reference>
<proteinExistence type="predicted"/>
<dbReference type="InterPro" id="IPR035924">
    <property type="entry name" value="FlaG-like_sf"/>
</dbReference>
<dbReference type="NCBIfam" id="NF005834">
    <property type="entry name" value="PRK07738.1"/>
    <property type="match status" value="1"/>
</dbReference>
<dbReference type="Pfam" id="PF03646">
    <property type="entry name" value="FlaG"/>
    <property type="match status" value="1"/>
</dbReference>
<feature type="compositionally biased region" description="Low complexity" evidence="1">
    <location>
        <begin position="32"/>
        <end position="43"/>
    </location>
</feature>
<evidence type="ECO:0000313" key="2">
    <source>
        <dbReference type="EMBL" id="ARF15109.1"/>
    </source>
</evidence>
<dbReference type="PANTHER" id="PTHR37166">
    <property type="entry name" value="PROTEIN FLAG"/>
    <property type="match status" value="1"/>
</dbReference>
<dbReference type="SUPFAM" id="SSF160214">
    <property type="entry name" value="FlaG-like"/>
    <property type="match status" value="1"/>
</dbReference>
<keyword evidence="3" id="KW-1185">Reference proteome</keyword>
<name>A0ABM6JXY6_SPOUR</name>